<dbReference type="Proteomes" id="UP000522590">
    <property type="component" value="Unassembled WGS sequence"/>
</dbReference>
<protein>
    <submittedName>
        <fullName evidence="1">Uncharacterized protein</fullName>
    </submittedName>
</protein>
<dbReference type="EMBL" id="JABXXS010000003">
    <property type="protein sequence ID" value="NVN35737.1"/>
    <property type="molecule type" value="Genomic_DNA"/>
</dbReference>
<dbReference type="RefSeq" id="WP_176642348.1">
    <property type="nucleotide sequence ID" value="NZ_JABXXS010000003.1"/>
</dbReference>
<evidence type="ECO:0000313" key="2">
    <source>
        <dbReference type="Proteomes" id="UP000522590"/>
    </source>
</evidence>
<gene>
    <name evidence="1" type="ORF">HUK81_02060</name>
</gene>
<comment type="caution">
    <text evidence="1">The sequence shown here is derived from an EMBL/GenBank/DDBJ whole genome shotgun (WGS) entry which is preliminary data.</text>
</comment>
<evidence type="ECO:0000313" key="1">
    <source>
        <dbReference type="EMBL" id="NVN35737.1"/>
    </source>
</evidence>
<reference evidence="1 2" key="1">
    <citation type="submission" date="2020-06" db="EMBL/GenBank/DDBJ databases">
        <title>Description of novel acetic acid bacteria.</title>
        <authorList>
            <person name="Sombolestani A."/>
        </authorList>
    </citation>
    <scope>NUCLEOTIDE SEQUENCE [LARGE SCALE GENOMIC DNA]</scope>
    <source>
        <strain evidence="1 2">LMG 25</strain>
    </source>
</reference>
<organism evidence="1 2">
    <name type="scientific">Komagataeibacter swingsii</name>
    <dbReference type="NCBI Taxonomy" id="215220"/>
    <lineage>
        <taxon>Bacteria</taxon>
        <taxon>Pseudomonadati</taxon>
        <taxon>Pseudomonadota</taxon>
        <taxon>Alphaproteobacteria</taxon>
        <taxon>Acetobacterales</taxon>
        <taxon>Acetobacteraceae</taxon>
        <taxon>Komagataeibacter</taxon>
    </lineage>
</organism>
<sequence length="139" mass="16802">MLPDKDFKRLFENNLLIKNNKSFWEPPFFKKAAFFRSFCKKLHQKRPLILKRHHDLTFQTVSNRKLLMIWEDFKENRFKQILDMSVPTTSMACVRNTISPNRWIWRTMLLQIYIARIAIIPSPPGMTISRKKERGLHKR</sequence>
<accession>A0A850NTZ4</accession>
<name>A0A850NTZ4_9PROT</name>
<proteinExistence type="predicted"/>
<dbReference type="AlphaFoldDB" id="A0A850NTZ4"/>